<comment type="similarity">
    <text evidence="1">Belongs to the metallo-beta-lactamase superfamily.</text>
</comment>
<dbReference type="InterPro" id="IPR036866">
    <property type="entry name" value="RibonucZ/Hydroxyglut_hydro"/>
</dbReference>
<keyword evidence="7" id="KW-1185">Reference proteome</keyword>
<evidence type="ECO:0000313" key="7">
    <source>
        <dbReference type="Proteomes" id="UP000007431"/>
    </source>
</evidence>
<dbReference type="GO" id="GO:0016787">
    <property type="term" value="F:hydrolase activity"/>
    <property type="evidence" value="ECO:0007669"/>
    <property type="project" value="UniProtKB-KW"/>
</dbReference>
<dbReference type="STRING" id="578458.D8Q9B7"/>
<evidence type="ECO:0000256" key="3">
    <source>
        <dbReference type="ARBA" id="ARBA00022801"/>
    </source>
</evidence>
<dbReference type="HOGENOM" id="CLU_030571_1_0_1"/>
<sequence length="324" mass="36177">IPAAFFLSPVLEGHEEIFFPAYAFLIENPRTGRRVMFDLGVREPSSYPPQVQQMFEHPGVEMVVHDVVDQLVKGGVDLKSIDTVIWSHTHVDHVGDVSRFPPLTELVVGRGTNVSTYPSQPDSGLREEDFHGRSVRELDYSDGLKIGNFNAIDFFGDGSFYVLDCPGHIKGHTCALARVTPTTFIFLGGDICHHPGEFRPSDMLHQTMPCPGDILDAAWKTISSEYFCPANASRVVPTTGTFEPFDLIQRAHPMLDVVDGDVHEDIEGTRRAIRNLLPFDASPDVLVVIAHDQTLVGEIPLFPKTLNKWKEDGLKERVVWTSFR</sequence>
<dbReference type="AlphaFoldDB" id="D8Q9B7"/>
<dbReference type="EMBL" id="GL377308">
    <property type="protein sequence ID" value="EFI95621.1"/>
    <property type="molecule type" value="Genomic_DNA"/>
</dbReference>
<dbReference type="InterPro" id="IPR051013">
    <property type="entry name" value="MBL_superfamily_lactonases"/>
</dbReference>
<dbReference type="PANTHER" id="PTHR42978">
    <property type="entry name" value="QUORUM-QUENCHING LACTONASE YTNP-RELATED-RELATED"/>
    <property type="match status" value="1"/>
</dbReference>
<keyword evidence="2" id="KW-0479">Metal-binding</keyword>
<reference evidence="6 7" key="1">
    <citation type="journal article" date="2010" name="Nat. Biotechnol.">
        <title>Genome sequence of the model mushroom Schizophyllum commune.</title>
        <authorList>
            <person name="Ohm R.A."/>
            <person name="de Jong J.F."/>
            <person name="Lugones L.G."/>
            <person name="Aerts A."/>
            <person name="Kothe E."/>
            <person name="Stajich J.E."/>
            <person name="de Vries R.P."/>
            <person name="Record E."/>
            <person name="Levasseur A."/>
            <person name="Baker S.E."/>
            <person name="Bartholomew K.A."/>
            <person name="Coutinho P.M."/>
            <person name="Erdmann S."/>
            <person name="Fowler T.J."/>
            <person name="Gathman A.C."/>
            <person name="Lombard V."/>
            <person name="Henrissat B."/>
            <person name="Knabe N."/>
            <person name="Kuees U."/>
            <person name="Lilly W.W."/>
            <person name="Lindquist E."/>
            <person name="Lucas S."/>
            <person name="Magnuson J.K."/>
            <person name="Piumi F."/>
            <person name="Raudaskoski M."/>
            <person name="Salamov A."/>
            <person name="Schmutz J."/>
            <person name="Schwarze F.W.M.R."/>
            <person name="vanKuyk P.A."/>
            <person name="Horton J.S."/>
            <person name="Grigoriev I.V."/>
            <person name="Woesten H.A.B."/>
        </authorList>
    </citation>
    <scope>NUCLEOTIDE SEQUENCE [LARGE SCALE GENOMIC DNA]</scope>
    <source>
        <strain evidence="7">H4-8 / FGSC 9210</strain>
    </source>
</reference>
<dbReference type="SUPFAM" id="SSF56281">
    <property type="entry name" value="Metallo-hydrolase/oxidoreductase"/>
    <property type="match status" value="1"/>
</dbReference>
<organism evidence="7">
    <name type="scientific">Schizophyllum commune (strain H4-8 / FGSC 9210)</name>
    <name type="common">Split gill fungus</name>
    <dbReference type="NCBI Taxonomy" id="578458"/>
    <lineage>
        <taxon>Eukaryota</taxon>
        <taxon>Fungi</taxon>
        <taxon>Dikarya</taxon>
        <taxon>Basidiomycota</taxon>
        <taxon>Agaricomycotina</taxon>
        <taxon>Agaricomycetes</taxon>
        <taxon>Agaricomycetidae</taxon>
        <taxon>Agaricales</taxon>
        <taxon>Schizophyllaceae</taxon>
        <taxon>Schizophyllum</taxon>
    </lineage>
</organism>
<dbReference type="VEuPathDB" id="FungiDB:SCHCODRAFT_02631965"/>
<feature type="non-terminal residue" evidence="6">
    <location>
        <position position="1"/>
    </location>
</feature>
<evidence type="ECO:0000259" key="5">
    <source>
        <dbReference type="SMART" id="SM00849"/>
    </source>
</evidence>
<dbReference type="eggNOG" id="ENOG502S1A6">
    <property type="taxonomic scope" value="Eukaryota"/>
</dbReference>
<evidence type="ECO:0000256" key="2">
    <source>
        <dbReference type="ARBA" id="ARBA00022723"/>
    </source>
</evidence>
<feature type="domain" description="Metallo-beta-lactamase" evidence="5">
    <location>
        <begin position="20"/>
        <end position="231"/>
    </location>
</feature>
<dbReference type="InterPro" id="IPR001279">
    <property type="entry name" value="Metallo-B-lactamas"/>
</dbReference>
<keyword evidence="4" id="KW-0862">Zinc</keyword>
<evidence type="ECO:0000256" key="1">
    <source>
        <dbReference type="ARBA" id="ARBA00007749"/>
    </source>
</evidence>
<dbReference type="Pfam" id="PF00753">
    <property type="entry name" value="Lactamase_B"/>
    <property type="match status" value="1"/>
</dbReference>
<dbReference type="OMA" id="FYYVTES"/>
<accession>D8Q9B7</accession>
<evidence type="ECO:0000313" key="6">
    <source>
        <dbReference type="EMBL" id="EFI95621.1"/>
    </source>
</evidence>
<evidence type="ECO:0000256" key="4">
    <source>
        <dbReference type="ARBA" id="ARBA00022833"/>
    </source>
</evidence>
<proteinExistence type="inferred from homology"/>
<keyword evidence="3" id="KW-0378">Hydrolase</keyword>
<dbReference type="InParanoid" id="D8Q9B7"/>
<dbReference type="CDD" id="cd07730">
    <property type="entry name" value="metallo-hydrolase-like_MBL-fold"/>
    <property type="match status" value="1"/>
</dbReference>
<feature type="non-terminal residue" evidence="6">
    <location>
        <position position="324"/>
    </location>
</feature>
<name>D8Q9B7_SCHCM</name>
<gene>
    <name evidence="6" type="ORF">SCHCODRAFT_42551</name>
</gene>
<dbReference type="PANTHER" id="PTHR42978:SF5">
    <property type="entry name" value="METALLO-BETA-LACTAMASE DOMAIN-CONTAINING PROTEIN"/>
    <property type="match status" value="1"/>
</dbReference>
<protein>
    <recommendedName>
        <fullName evidence="5">Metallo-beta-lactamase domain-containing protein</fullName>
    </recommendedName>
</protein>
<dbReference type="Proteomes" id="UP000007431">
    <property type="component" value="Unassembled WGS sequence"/>
</dbReference>
<dbReference type="Gene3D" id="3.60.15.10">
    <property type="entry name" value="Ribonuclease Z/Hydroxyacylglutathione hydrolase-like"/>
    <property type="match status" value="1"/>
</dbReference>
<dbReference type="GO" id="GO:0046872">
    <property type="term" value="F:metal ion binding"/>
    <property type="evidence" value="ECO:0007669"/>
    <property type="project" value="UniProtKB-KW"/>
</dbReference>
<dbReference type="SMART" id="SM00849">
    <property type="entry name" value="Lactamase_B"/>
    <property type="match status" value="1"/>
</dbReference>